<proteinExistence type="predicted"/>
<evidence type="ECO:0000313" key="1">
    <source>
        <dbReference type="EMBL" id="AWY09435.1"/>
    </source>
</evidence>
<sequence length="66" mass="7965">MSKYPPLNNWDLEQDKLGFEKFVDNERARLKFLNQEEERIQDAKKVCLNNILVTRRKITEIDKKLT</sequence>
<organism evidence="1 2">
    <name type="scientific">Ruegeria phage vB_RpoP-V13</name>
    <dbReference type="NCBI Taxonomy" id="2218612"/>
    <lineage>
        <taxon>Viruses</taxon>
        <taxon>Duplodnaviria</taxon>
        <taxon>Heunggongvirae</taxon>
        <taxon>Uroviricota</taxon>
        <taxon>Caudoviricetes</taxon>
        <taxon>Schitoviridae</taxon>
        <taxon>Rhodovirinae</taxon>
        <taxon>Pomeroyivirus</taxon>
        <taxon>Pomeroyivirus V13</taxon>
    </lineage>
</organism>
<protein>
    <submittedName>
        <fullName evidence="1">Uncharacterized protein</fullName>
    </submittedName>
</protein>
<name>A0A2Z4QGQ6_9CAUD</name>
<accession>A0A2Z4QGQ6</accession>
<dbReference type="EMBL" id="MH015256">
    <property type="protein sequence ID" value="AWY09435.1"/>
    <property type="molecule type" value="Genomic_DNA"/>
</dbReference>
<gene>
    <name evidence="1" type="ORF">vBRpoPV13_78</name>
</gene>
<reference evidence="1 2" key="1">
    <citation type="submission" date="2018-03" db="EMBL/GenBank/DDBJ databases">
        <title>Diverse roseophage infecting Ruegeria pomeroyi DSS-3.</title>
        <authorList>
            <person name="Zhan Y."/>
            <person name="Chen F."/>
            <person name="Wommack E."/>
            <person name="Nasko D."/>
        </authorList>
    </citation>
    <scope>NUCLEOTIDE SEQUENCE [LARGE SCALE GENOMIC DNA]</scope>
</reference>
<evidence type="ECO:0000313" key="2">
    <source>
        <dbReference type="Proteomes" id="UP000250784"/>
    </source>
</evidence>
<dbReference type="Proteomes" id="UP000250784">
    <property type="component" value="Segment"/>
</dbReference>
<keyword evidence="2" id="KW-1185">Reference proteome</keyword>